<reference evidence="1" key="1">
    <citation type="submission" date="2020-05" db="EMBL/GenBank/DDBJ databases">
        <authorList>
            <person name="Chiriac C."/>
            <person name="Salcher M."/>
            <person name="Ghai R."/>
            <person name="Kavagutti S V."/>
        </authorList>
    </citation>
    <scope>NUCLEOTIDE SEQUENCE</scope>
</reference>
<sequence length="124" mass="12751">STDANTLDDYEEGTWTPTVTAVTTTGSPAYAGSYVKIGKQVTATMYSTGNNSPTATYTVAAGSSRFTLPFSTANLNNNFQPWTGTSGNGSTTAGGLVAADGATCYFITAITVTQNICATITYSI</sequence>
<gene>
    <name evidence="1" type="ORF">UFOVP1174_62</name>
</gene>
<organism evidence="1">
    <name type="scientific">uncultured Caudovirales phage</name>
    <dbReference type="NCBI Taxonomy" id="2100421"/>
    <lineage>
        <taxon>Viruses</taxon>
        <taxon>Duplodnaviria</taxon>
        <taxon>Heunggongvirae</taxon>
        <taxon>Uroviricota</taxon>
        <taxon>Caudoviricetes</taxon>
        <taxon>Peduoviridae</taxon>
        <taxon>Maltschvirus</taxon>
        <taxon>Maltschvirus maltsch</taxon>
    </lineage>
</organism>
<protein>
    <submittedName>
        <fullName evidence="1">Uncharacterized protein</fullName>
    </submittedName>
</protein>
<feature type="non-terminal residue" evidence="1">
    <location>
        <position position="1"/>
    </location>
</feature>
<accession>A0A6J5R1U9</accession>
<proteinExistence type="predicted"/>
<evidence type="ECO:0000313" key="1">
    <source>
        <dbReference type="EMBL" id="CAB4188686.1"/>
    </source>
</evidence>
<name>A0A6J5R1U9_9CAUD</name>
<dbReference type="EMBL" id="LR797128">
    <property type="protein sequence ID" value="CAB4188686.1"/>
    <property type="molecule type" value="Genomic_DNA"/>
</dbReference>